<dbReference type="EMBL" id="SKBQ01000047">
    <property type="protein sequence ID" value="TPX11692.1"/>
    <property type="molecule type" value="Genomic_DNA"/>
</dbReference>
<dbReference type="InParanoid" id="A0A507AP59"/>
<comment type="caution">
    <text evidence="1">The sequence shown here is derived from an EMBL/GenBank/DDBJ whole genome shotgun (WGS) entry which is preliminary data.</text>
</comment>
<dbReference type="RefSeq" id="XP_030993403.1">
    <property type="nucleotide sequence ID" value="XM_031142440.1"/>
</dbReference>
<reference evidence="1 2" key="1">
    <citation type="submission" date="2019-06" db="EMBL/GenBank/DDBJ databases">
        <title>Draft genome sequence of the filamentous fungus Phialemoniopsis curvata isolated from diesel fuel.</title>
        <authorList>
            <person name="Varaljay V.A."/>
            <person name="Lyon W.J."/>
            <person name="Crouch A.L."/>
            <person name="Drake C.E."/>
            <person name="Hollomon J.M."/>
            <person name="Nadeau L.J."/>
            <person name="Nunn H.S."/>
            <person name="Stevenson B.S."/>
            <person name="Bojanowski C.L."/>
            <person name="Crookes-Goodson W.J."/>
        </authorList>
    </citation>
    <scope>NUCLEOTIDE SEQUENCE [LARGE SCALE GENOMIC DNA]</scope>
    <source>
        <strain evidence="1 2">D216</strain>
    </source>
</reference>
<evidence type="ECO:0000313" key="2">
    <source>
        <dbReference type="Proteomes" id="UP000319257"/>
    </source>
</evidence>
<gene>
    <name evidence="1" type="ORF">E0L32_007671</name>
</gene>
<protein>
    <submittedName>
        <fullName evidence="1">Uncharacterized protein</fullName>
    </submittedName>
</protein>
<dbReference type="Proteomes" id="UP000319257">
    <property type="component" value="Unassembled WGS sequence"/>
</dbReference>
<evidence type="ECO:0000313" key="1">
    <source>
        <dbReference type="EMBL" id="TPX11692.1"/>
    </source>
</evidence>
<organism evidence="1 2">
    <name type="scientific">Thyridium curvatum</name>
    <dbReference type="NCBI Taxonomy" id="1093900"/>
    <lineage>
        <taxon>Eukaryota</taxon>
        <taxon>Fungi</taxon>
        <taxon>Dikarya</taxon>
        <taxon>Ascomycota</taxon>
        <taxon>Pezizomycotina</taxon>
        <taxon>Sordariomycetes</taxon>
        <taxon>Sordariomycetidae</taxon>
        <taxon>Thyridiales</taxon>
        <taxon>Thyridiaceae</taxon>
        <taxon>Thyridium</taxon>
    </lineage>
</organism>
<dbReference type="AlphaFoldDB" id="A0A507AP59"/>
<accession>A0A507AP59</accession>
<keyword evidence="2" id="KW-1185">Reference proteome</keyword>
<proteinExistence type="predicted"/>
<sequence length="376" mass="43412">MESKGPLFERLPEEVHLIISEHVERGHGTLKALACVNKRFRAIYHKRLFTRMYIHGNMDRRILTTLLINFCLERGSDSVKKLQKLVTHATLDGDRGRLASAYKDYTTGKPVKVYGFGSQRPPRLLFLIAESIRLMPNLETLILDTRGLEWEEEDPFFTMLARGNPLRLKNIELHLAAPWSYHRAARFLKHCQLDALEGLKVNQEYFFAIDELPSDNKIKRLSIVEQMGCQAELRKIQPHEYVEALCKKLPALESLVFLDPHFEYGDIDEFDEVRGYLEKSRSSLISELNARPRLNRLAMSFPLAASLENEDMVAEFKEGFVKEVAEGVEGLLEFCIIGFHFRRYSASRAVAGGEVTLERREFDSLRDRNSFPFNIF</sequence>
<name>A0A507AP59_9PEZI</name>
<dbReference type="GeneID" id="41975118"/>